<dbReference type="Proteomes" id="UP000593565">
    <property type="component" value="Unassembled WGS sequence"/>
</dbReference>
<keyword evidence="2" id="KW-1185">Reference proteome</keyword>
<protein>
    <submittedName>
        <fullName evidence="1">Uncharacterized protein</fullName>
    </submittedName>
</protein>
<dbReference type="AlphaFoldDB" id="A0A7J6AXI9"/>
<reference evidence="1 2" key="1">
    <citation type="submission" date="2020-02" db="EMBL/GenBank/DDBJ databases">
        <title>A chromosome-scale genome assembly of the black bullhead catfish (Ameiurus melas).</title>
        <authorList>
            <person name="Wen M."/>
            <person name="Zham M."/>
            <person name="Cabau C."/>
            <person name="Klopp C."/>
            <person name="Donnadieu C."/>
            <person name="Roques C."/>
            <person name="Bouchez O."/>
            <person name="Lampietro C."/>
            <person name="Jouanno E."/>
            <person name="Herpin A."/>
            <person name="Louis A."/>
            <person name="Berthelot C."/>
            <person name="Parey E."/>
            <person name="Roest-Crollius H."/>
            <person name="Braasch I."/>
            <person name="Postlethwait J."/>
            <person name="Robinson-Rechavi M."/>
            <person name="Echchiki A."/>
            <person name="Begum T."/>
            <person name="Montfort J."/>
            <person name="Schartl M."/>
            <person name="Bobe J."/>
            <person name="Guiguen Y."/>
        </authorList>
    </citation>
    <scope>NUCLEOTIDE SEQUENCE [LARGE SCALE GENOMIC DNA]</scope>
    <source>
        <strain evidence="1">M_S1</strain>
        <tissue evidence="1">Blood</tissue>
    </source>
</reference>
<evidence type="ECO:0000313" key="1">
    <source>
        <dbReference type="EMBL" id="KAF4087592.1"/>
    </source>
</evidence>
<proteinExistence type="predicted"/>
<evidence type="ECO:0000313" key="2">
    <source>
        <dbReference type="Proteomes" id="UP000593565"/>
    </source>
</evidence>
<gene>
    <name evidence="1" type="ORF">AMELA_G00072400</name>
</gene>
<organism evidence="1 2">
    <name type="scientific">Ameiurus melas</name>
    <name type="common">Black bullhead</name>
    <name type="synonym">Silurus melas</name>
    <dbReference type="NCBI Taxonomy" id="219545"/>
    <lineage>
        <taxon>Eukaryota</taxon>
        <taxon>Metazoa</taxon>
        <taxon>Chordata</taxon>
        <taxon>Craniata</taxon>
        <taxon>Vertebrata</taxon>
        <taxon>Euteleostomi</taxon>
        <taxon>Actinopterygii</taxon>
        <taxon>Neopterygii</taxon>
        <taxon>Teleostei</taxon>
        <taxon>Ostariophysi</taxon>
        <taxon>Siluriformes</taxon>
        <taxon>Ictaluridae</taxon>
        <taxon>Ameiurus</taxon>
    </lineage>
</organism>
<comment type="caution">
    <text evidence="1">The sequence shown here is derived from an EMBL/GenBank/DDBJ whole genome shotgun (WGS) entry which is preliminary data.</text>
</comment>
<accession>A0A7J6AXI9</accession>
<name>A0A7J6AXI9_AMEME</name>
<sequence length="95" mass="10598">MGPSPAVRACTRCQNVLYLHVTLRSAHPEPKCHNKKKEFTCCLEIESTNPDDATGTHRWETKRGKLCVLFHLCGAQLFSCSSVKQHSSCPQTKPS</sequence>
<dbReference type="EMBL" id="JAAGNN010000006">
    <property type="protein sequence ID" value="KAF4087592.1"/>
    <property type="molecule type" value="Genomic_DNA"/>
</dbReference>